<dbReference type="Pfam" id="PF13641">
    <property type="entry name" value="Glyco_tranf_2_3"/>
    <property type="match status" value="1"/>
</dbReference>
<reference evidence="9" key="1">
    <citation type="submission" date="2015-10" db="EMBL/GenBank/DDBJ databases">
        <title>Draft Genome Sequences of 11 Lactococcus lactis subspecies cremoris strains.</title>
        <authorList>
            <person name="Wels M."/>
            <person name="Backus L."/>
            <person name="Boekhorst J."/>
            <person name="Dijkstra A."/>
            <person name="Beerthuizen M."/>
            <person name="Kelly W."/>
            <person name="Siezen R."/>
            <person name="Bachmann H."/>
            <person name="Van Hijum S."/>
        </authorList>
    </citation>
    <scope>NUCLEOTIDE SEQUENCE [LARGE SCALE GENOMIC DNA]</scope>
    <source>
        <strain evidence="9">KF282</strain>
    </source>
</reference>
<feature type="transmembrane region" description="Helical" evidence="7">
    <location>
        <begin position="56"/>
        <end position="84"/>
    </location>
</feature>
<dbReference type="PATRIC" id="fig|1360.105.peg.1527"/>
<name>A0A0V8CMZ4_LACLL</name>
<dbReference type="PANTHER" id="PTHR43867:SF2">
    <property type="entry name" value="CELLULOSE SYNTHASE CATALYTIC SUBUNIT A [UDP-FORMING]"/>
    <property type="match status" value="1"/>
</dbReference>
<dbReference type="SUPFAM" id="SSF53448">
    <property type="entry name" value="Nucleotide-diphospho-sugar transferases"/>
    <property type="match status" value="1"/>
</dbReference>
<dbReference type="RefSeq" id="WP_058220123.1">
    <property type="nucleotide sequence ID" value="NZ_LKLN01000080.1"/>
</dbReference>
<comment type="subcellular location">
    <subcellularLocation>
        <location evidence="1">Membrane</location>
        <topology evidence="1">Multi-pass membrane protein</topology>
    </subcellularLocation>
</comment>
<protein>
    <submittedName>
        <fullName evidence="8">Cellulose synthase (UDP-forming)</fullName>
    </submittedName>
</protein>
<feature type="transmembrane region" description="Helical" evidence="7">
    <location>
        <begin position="31"/>
        <end position="50"/>
    </location>
</feature>
<feature type="transmembrane region" description="Helical" evidence="7">
    <location>
        <begin position="467"/>
        <end position="488"/>
    </location>
</feature>
<sequence length="659" mass="76456">MENHLFFIITSIFILFIIYFLSKKYFIFKNILISLYIITMTIYIVWRILYTLPHGSAISVLLGLSLLIAETGSFVLSITFYFLFWKKNTKEDKELVELHPNYPTVDIFIATYNESSSILKRTIIASKKVRYPDLRKVEIYVLDDGDREEIALIAKELNVKYIRRDNNENAKAGNLNNALKETKGDLVVTLDADMVPRVDFLEKTVGYFEDSKMGFIQAPQTFFNNDPYQFNFFSEKNLNNDQDFFMRRIENQKDIYNSVMYIGSNAVFRRAALESIGGFSTGVITEDLATGMFIQAKGWKTRFVNKNLASGLAPENFSDLIKQRDRWSRGNIQVARKWLPLKIKGLNKVQKLLYMDGIHYWFSGIYKMIFMLAPLWFVLFGFYSLNARFSGILTFWLPSFIASQLAFNRVSQGTQSILLTNIYETVMAPFISYSVISDAVLKSKKGFTVTNKGYNTNKKYYNWRLSLPLLIILFFSIIALCKSIFVIFNILPFESGKDAIYINAFWLLYNVFILIFAVLVPFERPRFRKSERFLSSKEAQLLDKESHLIIDCKVMDWNELGAGITIESNNKIELKEEQKIILSVNGYELESVIRRIIPKKERTNIGLIFTSLNYEQYAYLITQTYAVASSELPIREEKGNNIGKLLFDIFKGHFILKKK</sequence>
<dbReference type="Proteomes" id="UP000053058">
    <property type="component" value="Unassembled WGS sequence"/>
</dbReference>
<comment type="caution">
    <text evidence="8">The sequence shown here is derived from an EMBL/GenBank/DDBJ whole genome shotgun (WGS) entry which is preliminary data.</text>
</comment>
<feature type="transmembrane region" description="Helical" evidence="7">
    <location>
        <begin position="389"/>
        <end position="407"/>
    </location>
</feature>
<dbReference type="GO" id="GO:0035438">
    <property type="term" value="F:cyclic-di-GMP binding"/>
    <property type="evidence" value="ECO:0007669"/>
    <property type="project" value="InterPro"/>
</dbReference>
<keyword evidence="3" id="KW-0808">Transferase</keyword>
<evidence type="ECO:0000313" key="8">
    <source>
        <dbReference type="EMBL" id="KSU02541.1"/>
    </source>
</evidence>
<dbReference type="Gene3D" id="3.90.550.10">
    <property type="entry name" value="Spore Coat Polysaccharide Biosynthesis Protein SpsA, Chain A"/>
    <property type="match status" value="1"/>
</dbReference>
<dbReference type="GO" id="GO:0016759">
    <property type="term" value="F:cellulose synthase activity"/>
    <property type="evidence" value="ECO:0007669"/>
    <property type="project" value="InterPro"/>
</dbReference>
<accession>A0A0V8CMZ4</accession>
<dbReference type="GO" id="GO:0005886">
    <property type="term" value="C:plasma membrane"/>
    <property type="evidence" value="ECO:0007669"/>
    <property type="project" value="TreeGrafter"/>
</dbReference>
<dbReference type="InterPro" id="IPR050321">
    <property type="entry name" value="Glycosyltr_2/OpgH_subfam"/>
</dbReference>
<dbReference type="EMBL" id="LKLN01000080">
    <property type="protein sequence ID" value="KSU02541.1"/>
    <property type="molecule type" value="Genomic_DNA"/>
</dbReference>
<dbReference type="GO" id="GO:0006011">
    <property type="term" value="P:UDP-alpha-D-glucose metabolic process"/>
    <property type="evidence" value="ECO:0007669"/>
    <property type="project" value="InterPro"/>
</dbReference>
<feature type="transmembrane region" description="Helical" evidence="7">
    <location>
        <begin position="6"/>
        <end position="22"/>
    </location>
</feature>
<feature type="transmembrane region" description="Helical" evidence="7">
    <location>
        <begin position="360"/>
        <end position="383"/>
    </location>
</feature>
<keyword evidence="5 7" id="KW-1133">Transmembrane helix</keyword>
<dbReference type="AlphaFoldDB" id="A0A0V8CMZ4"/>
<evidence type="ECO:0000256" key="3">
    <source>
        <dbReference type="ARBA" id="ARBA00022679"/>
    </source>
</evidence>
<keyword evidence="4 7" id="KW-0812">Transmembrane</keyword>
<evidence type="ECO:0000313" key="9">
    <source>
        <dbReference type="Proteomes" id="UP000053058"/>
    </source>
</evidence>
<feature type="transmembrane region" description="Helical" evidence="7">
    <location>
        <begin position="500"/>
        <end position="522"/>
    </location>
</feature>
<dbReference type="CDD" id="cd06421">
    <property type="entry name" value="CESA_CelA_like"/>
    <property type="match status" value="1"/>
</dbReference>
<organism evidence="8 9">
    <name type="scientific">Lactococcus lactis subsp. lactis</name>
    <name type="common">Streptococcus lactis</name>
    <dbReference type="NCBI Taxonomy" id="1360"/>
    <lineage>
        <taxon>Bacteria</taxon>
        <taxon>Bacillati</taxon>
        <taxon>Bacillota</taxon>
        <taxon>Bacilli</taxon>
        <taxon>Lactobacillales</taxon>
        <taxon>Streptococcaceae</taxon>
        <taxon>Lactococcus</taxon>
    </lineage>
</organism>
<evidence type="ECO:0000256" key="1">
    <source>
        <dbReference type="ARBA" id="ARBA00004141"/>
    </source>
</evidence>
<dbReference type="InterPro" id="IPR029044">
    <property type="entry name" value="Nucleotide-diphossugar_trans"/>
</dbReference>
<evidence type="ECO:0000256" key="4">
    <source>
        <dbReference type="ARBA" id="ARBA00022692"/>
    </source>
</evidence>
<gene>
    <name evidence="8" type="ORF">KF282_2335</name>
</gene>
<keyword evidence="6 7" id="KW-0472">Membrane</keyword>
<evidence type="ECO:0000256" key="2">
    <source>
        <dbReference type="ARBA" id="ARBA00022676"/>
    </source>
</evidence>
<evidence type="ECO:0000256" key="7">
    <source>
        <dbReference type="SAM" id="Phobius"/>
    </source>
</evidence>
<dbReference type="PRINTS" id="PR01439">
    <property type="entry name" value="CELLSNTHASEA"/>
</dbReference>
<evidence type="ECO:0000256" key="6">
    <source>
        <dbReference type="ARBA" id="ARBA00023136"/>
    </source>
</evidence>
<proteinExistence type="predicted"/>
<dbReference type="InterPro" id="IPR003919">
    <property type="entry name" value="Cell_synth_A"/>
</dbReference>
<dbReference type="PANTHER" id="PTHR43867">
    <property type="entry name" value="CELLULOSE SYNTHASE CATALYTIC SUBUNIT A [UDP-FORMING]"/>
    <property type="match status" value="1"/>
</dbReference>
<evidence type="ECO:0000256" key="5">
    <source>
        <dbReference type="ARBA" id="ARBA00022989"/>
    </source>
</evidence>
<keyword evidence="2" id="KW-0328">Glycosyltransferase</keyword>